<dbReference type="InterPro" id="IPR036565">
    <property type="entry name" value="Mur-like_cat_sf"/>
</dbReference>
<dbReference type="AlphaFoldDB" id="A0A381TFP2"/>
<dbReference type="Pfam" id="PF01225">
    <property type="entry name" value="Mur_ligase"/>
    <property type="match status" value="1"/>
</dbReference>
<evidence type="ECO:0000259" key="5">
    <source>
        <dbReference type="Pfam" id="PF02875"/>
    </source>
</evidence>
<dbReference type="Pfam" id="PF08245">
    <property type="entry name" value="Mur_ligase_M"/>
    <property type="match status" value="1"/>
</dbReference>
<dbReference type="NCBIfam" id="TIGR01081">
    <property type="entry name" value="mpl"/>
    <property type="match status" value="1"/>
</dbReference>
<evidence type="ECO:0000256" key="3">
    <source>
        <dbReference type="ARBA" id="ARBA00022840"/>
    </source>
</evidence>
<dbReference type="PANTHER" id="PTHR43445">
    <property type="entry name" value="UDP-N-ACETYLMURAMATE--L-ALANINE LIGASE-RELATED"/>
    <property type="match status" value="1"/>
</dbReference>
<dbReference type="InterPro" id="IPR005757">
    <property type="entry name" value="Mpl"/>
</dbReference>
<feature type="domain" description="Mur ligase N-terminal catalytic" evidence="4">
    <location>
        <begin position="2"/>
        <end position="98"/>
    </location>
</feature>
<evidence type="ECO:0000256" key="2">
    <source>
        <dbReference type="ARBA" id="ARBA00022741"/>
    </source>
</evidence>
<dbReference type="InterPro" id="IPR004101">
    <property type="entry name" value="Mur_ligase_C"/>
</dbReference>
<dbReference type="Pfam" id="PF02875">
    <property type="entry name" value="Mur_ligase_C"/>
    <property type="match status" value="1"/>
</dbReference>
<dbReference type="InterPro" id="IPR013221">
    <property type="entry name" value="Mur_ligase_cen"/>
</dbReference>
<dbReference type="Gene3D" id="3.40.50.720">
    <property type="entry name" value="NAD(P)-binding Rossmann-like Domain"/>
    <property type="match status" value="1"/>
</dbReference>
<dbReference type="EMBL" id="UINC01004475">
    <property type="protein sequence ID" value="SVA14594.1"/>
    <property type="molecule type" value="Genomic_DNA"/>
</dbReference>
<dbReference type="GO" id="GO:0016881">
    <property type="term" value="F:acid-amino acid ligase activity"/>
    <property type="evidence" value="ECO:0007669"/>
    <property type="project" value="InterPro"/>
</dbReference>
<protein>
    <recommendedName>
        <fullName evidence="8">UDP-N-acetylmuramate:L-alanyl-gamma-D-glutamyl-meso-diaminopimelate ligase</fullName>
    </recommendedName>
</protein>
<dbReference type="InterPro" id="IPR036615">
    <property type="entry name" value="Mur_ligase_C_dom_sf"/>
</dbReference>
<evidence type="ECO:0000259" key="4">
    <source>
        <dbReference type="Pfam" id="PF01225"/>
    </source>
</evidence>
<dbReference type="InterPro" id="IPR050061">
    <property type="entry name" value="MurCDEF_pg_biosynth"/>
</dbReference>
<organism evidence="7">
    <name type="scientific">marine metagenome</name>
    <dbReference type="NCBI Taxonomy" id="408172"/>
    <lineage>
        <taxon>unclassified sequences</taxon>
        <taxon>metagenomes</taxon>
        <taxon>ecological metagenomes</taxon>
    </lineage>
</organism>
<gene>
    <name evidence="7" type="ORF">METZ01_LOCUS67448</name>
</gene>
<keyword evidence="3" id="KW-0067">ATP-binding</keyword>
<evidence type="ECO:0008006" key="8">
    <source>
        <dbReference type="Google" id="ProtNLM"/>
    </source>
</evidence>
<keyword evidence="2" id="KW-0547">Nucleotide-binding</keyword>
<dbReference type="GO" id="GO:0005524">
    <property type="term" value="F:ATP binding"/>
    <property type="evidence" value="ECO:0007669"/>
    <property type="project" value="UniProtKB-KW"/>
</dbReference>
<feature type="domain" description="Mur ligase C-terminal" evidence="5">
    <location>
        <begin position="314"/>
        <end position="432"/>
    </location>
</feature>
<dbReference type="GO" id="GO:0009252">
    <property type="term" value="P:peptidoglycan biosynthetic process"/>
    <property type="evidence" value="ECO:0007669"/>
    <property type="project" value="InterPro"/>
</dbReference>
<dbReference type="Gene3D" id="3.90.190.20">
    <property type="entry name" value="Mur ligase, C-terminal domain"/>
    <property type="match status" value="1"/>
</dbReference>
<dbReference type="SUPFAM" id="SSF53244">
    <property type="entry name" value="MurD-like peptide ligases, peptide-binding domain"/>
    <property type="match status" value="1"/>
</dbReference>
<dbReference type="Gene3D" id="3.40.1190.10">
    <property type="entry name" value="Mur-like, catalytic domain"/>
    <property type="match status" value="1"/>
</dbReference>
<dbReference type="InterPro" id="IPR000713">
    <property type="entry name" value="Mur_ligase_N"/>
</dbReference>
<name>A0A381TFP2_9ZZZZ</name>
<evidence type="ECO:0000313" key="7">
    <source>
        <dbReference type="EMBL" id="SVA14594.1"/>
    </source>
</evidence>
<keyword evidence="1" id="KW-0436">Ligase</keyword>
<evidence type="ECO:0000259" key="6">
    <source>
        <dbReference type="Pfam" id="PF08245"/>
    </source>
</evidence>
<dbReference type="SUPFAM" id="SSF51984">
    <property type="entry name" value="MurCD N-terminal domain"/>
    <property type="match status" value="1"/>
</dbReference>
<dbReference type="PANTHER" id="PTHR43445:SF5">
    <property type="entry name" value="UDP-N-ACETYLMURAMATE--L-ALANYL-GAMMA-D-GLUTAMYL-MESO-2,6-DIAMINOHEPTANDIOATE LIGASE"/>
    <property type="match status" value="1"/>
</dbReference>
<sequence>MHIHILGISGTFMGSLAVLAKNAGAMVTGSDLKSYPPISDQLEDLNVKVIPNYDVDQLQLKPDLFVIGNVMSRGMPIIEQILAQNLPYTSGPRWLKDNILDQKQVLAVSGTHGKTTTASLIAYILKDLGMDPGYLIGGIPIGFDCSSNIGTDPFFIVEADEYDTAFFDKRSKFIHYKPDVLVINNIEFDHADIFSNVDQIIWQFHQLLRTLSPQTKIVANGDDLNIQKLFELGVWSEIDYFGSSIDDKKWTCILDDLGQYNLSLKGKQLASINSKLFGQHNMLNTTAAIAALAHLGLNPRELIASAQNFNGVKRRLEYIGQFSNIHLFDDFAHHPTAIKASMAAMRSKFLSSQLYAIVELASNTMRKGNLKADLKESFDAADFVWILDYGDVEWDIQEEFMNIKNIGIVKNLDDLSRQLWSKLKANDSLVIMTNKDSVDIRSILVKGPPN</sequence>
<accession>A0A381TFP2</accession>
<proteinExistence type="predicted"/>
<evidence type="ECO:0000256" key="1">
    <source>
        <dbReference type="ARBA" id="ARBA00022598"/>
    </source>
</evidence>
<reference evidence="7" key="1">
    <citation type="submission" date="2018-05" db="EMBL/GenBank/DDBJ databases">
        <authorList>
            <person name="Lanie J.A."/>
            <person name="Ng W.-L."/>
            <person name="Kazmierczak K.M."/>
            <person name="Andrzejewski T.M."/>
            <person name="Davidsen T.M."/>
            <person name="Wayne K.J."/>
            <person name="Tettelin H."/>
            <person name="Glass J.I."/>
            <person name="Rusch D."/>
            <person name="Podicherti R."/>
            <person name="Tsui H.-C.T."/>
            <person name="Winkler M.E."/>
        </authorList>
    </citation>
    <scope>NUCLEOTIDE SEQUENCE</scope>
</reference>
<dbReference type="SUPFAM" id="SSF53623">
    <property type="entry name" value="MurD-like peptide ligases, catalytic domain"/>
    <property type="match status" value="1"/>
</dbReference>
<feature type="domain" description="Mur ligase central" evidence="6">
    <location>
        <begin position="108"/>
        <end position="291"/>
    </location>
</feature>
<dbReference type="GO" id="GO:0071555">
    <property type="term" value="P:cell wall organization"/>
    <property type="evidence" value="ECO:0007669"/>
    <property type="project" value="InterPro"/>
</dbReference>